<dbReference type="InterPro" id="IPR001036">
    <property type="entry name" value="Acrflvin-R"/>
</dbReference>
<keyword evidence="12" id="KW-1185">Reference proteome</keyword>
<comment type="subcellular location">
    <subcellularLocation>
        <location evidence="1">Cell inner membrane</location>
        <topology evidence="1">Multi-pass membrane protein</topology>
    </subcellularLocation>
</comment>
<evidence type="ECO:0000256" key="7">
    <source>
        <dbReference type="ARBA" id="ARBA00022989"/>
    </source>
</evidence>
<dbReference type="InterPro" id="IPR004764">
    <property type="entry name" value="MdtF-like"/>
</dbReference>
<evidence type="ECO:0000256" key="1">
    <source>
        <dbReference type="ARBA" id="ARBA00004429"/>
    </source>
</evidence>
<keyword evidence="4" id="KW-1003">Cell membrane</keyword>
<keyword evidence="8 9" id="KW-0472">Membrane</keyword>
<dbReference type="Gene3D" id="3.30.70.1440">
    <property type="entry name" value="Multidrug efflux transporter AcrB pore domain"/>
    <property type="match status" value="1"/>
</dbReference>
<dbReference type="Gene3D" id="3.30.70.1430">
    <property type="entry name" value="Multidrug efflux transporter AcrB pore domain"/>
    <property type="match status" value="2"/>
</dbReference>
<feature type="transmembrane region" description="Helical" evidence="9">
    <location>
        <begin position="438"/>
        <end position="458"/>
    </location>
</feature>
<sequence length="1049" mass="113874">MSEFFIRRPIVAMVISILMIIMGLITLRGIPVSKYPEITPPMVQVTTNYTGANAVNVEQAVATPIEQQVNGVENMLYMKSINAADGTLILQVSFEVGTDLDNANMLTQNRVSQATAKMPTEVKNFGVTTKKSLVFPLMLVSLTSPNKTYDGLFLNNYANINIVDQLKRLKGVGDVFLFGGADYSMRIWLNPDQLTKLDLTVNDVSNAVRKQNAISPGGKFGAAPTPPGVDYTYTVALQERLVTEEEFGNIIVKSDEKGSIVRLKDISRIELGMDNYSSSSRLNANSASTIVVFQIPGSNALEVSEDVKKTMDDLVNYFPEDLQYEVSLNTTRAISVGIEEIIHTLFEAVFLVILVVFLFLQDWRATLIPLLTVPVSLLGTFIIFPLLGFSVNVLSLLGLVLAIGLVVDDAIVVVEAVMHNIEHGMKPKEATQKAMKEVGGPVVAIALILAAVFVPVAFAGGITGRLYQQFAITIAISVLFSAFNALTLSPALCAILLKPKKESNGGLQKFFNGFNRVFDKFTLGYTGVAGIVARKSIRSAMIIGVVLVFVVLLGKGIPGGFLPEEDEGYYLVNIQLPDAASIDRTDQVAKKVEHILSEFEEIEYSTMVLGYSLISGSYSTNNAFVFISLKPWDERSRTAKELVAATNFAFRNLVSEASAIAFGPPPIEGLGTSAGFTLQLQDRSGNTPQYLDEQAQLFIAEARKRPEIGNIFTLFRSNVPQKKIRIDYDKAEKLGIDLSEITSTISTYLGSAYLNDFNRFGRQYKVFVQAEGEDRLDPSDLSKYYVRSKKGEIIPLGTVTTVEDISGPATTNRFNMYRSAEISGAPKAGFSSSQAIKALEEVAAGLPKELSIAWSNMSYQEKAAEGTGSTMFLMALVFVFLILAAQYESWKLPFSVLLGVPAAILGAYLGLWLGGFWSSSYVNNVFAQIGLVMLIGLTAKNAILIVEFAKMEYEAGTPLLEAALKAAKLRLRPIIMTSLAFMLGVVPLLTASGAGSEARKVMGMAVFSGTLIATIIGVIVVPGLYVLIESIGAKKKKSDAPISPSEPAH</sequence>
<dbReference type="FunFam" id="1.20.1640.10:FF:000001">
    <property type="entry name" value="Efflux pump membrane transporter"/>
    <property type="match status" value="1"/>
</dbReference>
<dbReference type="NCBIfam" id="NF000282">
    <property type="entry name" value="RND_permease_1"/>
    <property type="match status" value="1"/>
</dbReference>
<comment type="caution">
    <text evidence="11">The sequence shown here is derived from an EMBL/GenBank/DDBJ whole genome shotgun (WGS) entry which is preliminary data.</text>
</comment>
<feature type="transmembrane region" description="Helical" evidence="9">
    <location>
        <begin position="892"/>
        <end position="913"/>
    </location>
</feature>
<dbReference type="Pfam" id="PF00873">
    <property type="entry name" value="ACR_tran"/>
    <property type="match status" value="1"/>
</dbReference>
<dbReference type="GO" id="GO:0015562">
    <property type="term" value="F:efflux transmembrane transporter activity"/>
    <property type="evidence" value="ECO:0007669"/>
    <property type="project" value="InterPro"/>
</dbReference>
<evidence type="ECO:0000256" key="2">
    <source>
        <dbReference type="ARBA" id="ARBA00010942"/>
    </source>
</evidence>
<evidence type="ECO:0000256" key="6">
    <source>
        <dbReference type="ARBA" id="ARBA00022692"/>
    </source>
</evidence>
<dbReference type="Gene3D" id="3.30.70.1320">
    <property type="entry name" value="Multidrug efflux transporter AcrB pore domain like"/>
    <property type="match status" value="1"/>
</dbReference>
<reference evidence="11" key="1">
    <citation type="submission" date="2022-08" db="EMBL/GenBank/DDBJ databases">
        <authorList>
            <person name="Zhang D."/>
        </authorList>
    </citation>
    <scope>NUCLEOTIDE SEQUENCE</scope>
    <source>
        <strain evidence="11">XJ19-11</strain>
    </source>
</reference>
<dbReference type="SUPFAM" id="SSF82714">
    <property type="entry name" value="Multidrug efflux transporter AcrB TolC docking domain, DN and DC subdomains"/>
    <property type="match status" value="2"/>
</dbReference>
<gene>
    <name evidence="11" type="ORF">NU887_12075</name>
</gene>
<evidence type="ECO:0000256" key="9">
    <source>
        <dbReference type="SAM" id="Phobius"/>
    </source>
</evidence>
<evidence type="ECO:0000256" key="5">
    <source>
        <dbReference type="ARBA" id="ARBA00022519"/>
    </source>
</evidence>
<keyword evidence="3" id="KW-0813">Transport</keyword>
<name>A0A9X2P4D6_9BACT</name>
<keyword evidence="5" id="KW-0997">Cell inner membrane</keyword>
<feature type="transmembrane region" description="Helical" evidence="9">
    <location>
        <begin position="367"/>
        <end position="387"/>
    </location>
</feature>
<dbReference type="Gene3D" id="3.30.2090.10">
    <property type="entry name" value="Multidrug efflux transporter AcrB TolC docking domain, DN and DC subdomains"/>
    <property type="match status" value="2"/>
</dbReference>
<dbReference type="InterPro" id="IPR027463">
    <property type="entry name" value="AcrB_DN_DC_subdom"/>
</dbReference>
<feature type="transmembrane region" description="Helical" evidence="9">
    <location>
        <begin position="12"/>
        <end position="30"/>
    </location>
</feature>
<feature type="transmembrane region" description="Helical" evidence="9">
    <location>
        <begin position="341"/>
        <end position="360"/>
    </location>
</feature>
<feature type="transmembrane region" description="Helical" evidence="9">
    <location>
        <begin position="540"/>
        <end position="557"/>
    </location>
</feature>
<feature type="transmembrane region" description="Helical" evidence="9">
    <location>
        <begin position="393"/>
        <end position="417"/>
    </location>
</feature>
<evidence type="ECO:0000259" key="10">
    <source>
        <dbReference type="PROSITE" id="PS50156"/>
    </source>
</evidence>
<feature type="transmembrane region" description="Helical" evidence="9">
    <location>
        <begin position="866"/>
        <end position="885"/>
    </location>
</feature>
<accession>A0A9X2P4D6</accession>
<dbReference type="PANTHER" id="PTHR32063">
    <property type="match status" value="1"/>
</dbReference>
<dbReference type="GO" id="GO:0005886">
    <property type="term" value="C:plasma membrane"/>
    <property type="evidence" value="ECO:0007669"/>
    <property type="project" value="UniProtKB-SubCell"/>
</dbReference>
<dbReference type="Proteomes" id="UP001142175">
    <property type="component" value="Unassembled WGS sequence"/>
</dbReference>
<dbReference type="EMBL" id="JANSUY010000010">
    <property type="protein sequence ID" value="MCR9015776.1"/>
    <property type="molecule type" value="Genomic_DNA"/>
</dbReference>
<feature type="transmembrane region" description="Helical" evidence="9">
    <location>
        <begin position="925"/>
        <end position="948"/>
    </location>
</feature>
<dbReference type="SUPFAM" id="SSF82693">
    <property type="entry name" value="Multidrug efflux transporter AcrB pore domain, PN1, PN2, PC1 and PC2 subdomains"/>
    <property type="match status" value="4"/>
</dbReference>
<evidence type="ECO:0000313" key="12">
    <source>
        <dbReference type="Proteomes" id="UP001142175"/>
    </source>
</evidence>
<dbReference type="PRINTS" id="PR00702">
    <property type="entry name" value="ACRIFLAVINRP"/>
</dbReference>
<dbReference type="GO" id="GO:0009636">
    <property type="term" value="P:response to toxic substance"/>
    <property type="evidence" value="ECO:0007669"/>
    <property type="project" value="UniProtKB-ARBA"/>
</dbReference>
<dbReference type="RefSeq" id="WP_258423639.1">
    <property type="nucleotide sequence ID" value="NZ_JANSUY010000010.1"/>
</dbReference>
<feature type="transmembrane region" description="Helical" evidence="9">
    <location>
        <begin position="470"/>
        <end position="497"/>
    </location>
</feature>
<dbReference type="NCBIfam" id="TIGR00915">
    <property type="entry name" value="2A0602"/>
    <property type="match status" value="1"/>
</dbReference>
<dbReference type="SUPFAM" id="SSF82866">
    <property type="entry name" value="Multidrug efflux transporter AcrB transmembrane domain"/>
    <property type="match status" value="2"/>
</dbReference>
<keyword evidence="6 9" id="KW-0812">Transmembrane</keyword>
<dbReference type="AlphaFoldDB" id="A0A9X2P4D6"/>
<proteinExistence type="inferred from homology"/>
<organism evidence="11 12">
    <name type="scientific">Aquiflexum gelatinilyticum</name>
    <dbReference type="NCBI Taxonomy" id="2961943"/>
    <lineage>
        <taxon>Bacteria</taxon>
        <taxon>Pseudomonadati</taxon>
        <taxon>Bacteroidota</taxon>
        <taxon>Cytophagia</taxon>
        <taxon>Cytophagales</taxon>
        <taxon>Cyclobacteriaceae</taxon>
        <taxon>Aquiflexum</taxon>
    </lineage>
</organism>
<feature type="domain" description="SSD" evidence="10">
    <location>
        <begin position="370"/>
        <end position="495"/>
    </location>
</feature>
<protein>
    <submittedName>
        <fullName evidence="11">Multidrug efflux RND transporter permease subunit</fullName>
    </submittedName>
</protein>
<keyword evidence="7 9" id="KW-1133">Transmembrane helix</keyword>
<dbReference type="PROSITE" id="PS50156">
    <property type="entry name" value="SSD"/>
    <property type="match status" value="1"/>
</dbReference>
<evidence type="ECO:0000256" key="8">
    <source>
        <dbReference type="ARBA" id="ARBA00023136"/>
    </source>
</evidence>
<feature type="transmembrane region" description="Helical" evidence="9">
    <location>
        <begin position="969"/>
        <end position="989"/>
    </location>
</feature>
<feature type="transmembrane region" description="Helical" evidence="9">
    <location>
        <begin position="1001"/>
        <end position="1028"/>
    </location>
</feature>
<dbReference type="Gene3D" id="1.20.1640.10">
    <property type="entry name" value="Multidrug efflux transporter AcrB transmembrane domain"/>
    <property type="match status" value="2"/>
</dbReference>
<dbReference type="GO" id="GO:0042910">
    <property type="term" value="F:xenobiotic transmembrane transporter activity"/>
    <property type="evidence" value="ECO:0007669"/>
    <property type="project" value="TreeGrafter"/>
</dbReference>
<dbReference type="InterPro" id="IPR000731">
    <property type="entry name" value="SSD"/>
</dbReference>
<comment type="similarity">
    <text evidence="2">Belongs to the resistance-nodulation-cell division (RND) (TC 2.A.6) family.</text>
</comment>
<evidence type="ECO:0000256" key="3">
    <source>
        <dbReference type="ARBA" id="ARBA00022448"/>
    </source>
</evidence>
<evidence type="ECO:0000256" key="4">
    <source>
        <dbReference type="ARBA" id="ARBA00022475"/>
    </source>
</evidence>
<evidence type="ECO:0000313" key="11">
    <source>
        <dbReference type="EMBL" id="MCR9015776.1"/>
    </source>
</evidence>
<dbReference type="PANTHER" id="PTHR32063:SF11">
    <property type="entry name" value="CATION OR DRUG EFFLUX SYSTEM PROTEIN"/>
    <property type="match status" value="1"/>
</dbReference>